<dbReference type="InterPro" id="IPR023606">
    <property type="entry name" value="CoA-Trfase_III_dom_1_sf"/>
</dbReference>
<accession>A0A346Y4V9</accession>
<dbReference type="PANTHER" id="PTHR48228:SF5">
    <property type="entry name" value="ALPHA-METHYLACYL-COA RACEMASE"/>
    <property type="match status" value="1"/>
</dbReference>
<dbReference type="OrthoDB" id="9797653at2"/>
<dbReference type="EMBL" id="CP031165">
    <property type="protein sequence ID" value="AXV09506.1"/>
    <property type="molecule type" value="Genomic_DNA"/>
</dbReference>
<keyword evidence="2" id="KW-1185">Reference proteome</keyword>
<dbReference type="Gene3D" id="3.30.1540.10">
    <property type="entry name" value="formyl-coa transferase, domain 3"/>
    <property type="match status" value="1"/>
</dbReference>
<dbReference type="GO" id="GO:0003824">
    <property type="term" value="F:catalytic activity"/>
    <property type="evidence" value="ECO:0007669"/>
    <property type="project" value="InterPro"/>
</dbReference>
<protein>
    <submittedName>
        <fullName evidence="1">Alpha-methylacyl-CoA racemase</fullName>
    </submittedName>
</protein>
<dbReference type="Gene3D" id="3.40.50.10540">
    <property type="entry name" value="Crotonobetainyl-coa:carnitine coa-transferase, domain 1"/>
    <property type="match status" value="1"/>
</dbReference>
<dbReference type="SUPFAM" id="SSF89796">
    <property type="entry name" value="CoA-transferase family III (CaiB/BaiF)"/>
    <property type="match status" value="1"/>
</dbReference>
<dbReference type="PANTHER" id="PTHR48228">
    <property type="entry name" value="SUCCINYL-COA--D-CITRAMALATE COA-TRANSFERASE"/>
    <property type="match status" value="1"/>
</dbReference>
<dbReference type="KEGG" id="euz:DVS28_a4849"/>
<dbReference type="Proteomes" id="UP000264006">
    <property type="component" value="Chromosome"/>
</dbReference>
<dbReference type="InterPro" id="IPR050509">
    <property type="entry name" value="CoA-transferase_III"/>
</dbReference>
<evidence type="ECO:0000313" key="2">
    <source>
        <dbReference type="Proteomes" id="UP000264006"/>
    </source>
</evidence>
<gene>
    <name evidence="1" type="ORF">DVS28_a4849</name>
</gene>
<reference evidence="1 2" key="1">
    <citation type="submission" date="2018-09" db="EMBL/GenBank/DDBJ databases">
        <title>Complete genome sequence of Euzebya sp. DY32-46 isolated from seawater of Pacific Ocean.</title>
        <authorList>
            <person name="Xu L."/>
            <person name="Wu Y.-H."/>
            <person name="Xu X.-W."/>
        </authorList>
    </citation>
    <scope>NUCLEOTIDE SEQUENCE [LARGE SCALE GENOMIC DNA]</scope>
    <source>
        <strain evidence="1 2">DY32-46</strain>
    </source>
</reference>
<dbReference type="AlphaFoldDB" id="A0A346Y4V9"/>
<sequence>MAGPLEGIRIIELAGIGPGPFAGMMLADMGAEVIRVDRAGGNWGATFGHATMFRNRRSIALDLKSPEGAETVLRLAEQADAMFEGFRPGVAERLGVGPDEALARNPALVYGRMTGWGQDGPLAQAAGHDMNYIALSGALHAIGETGRGPVPPLNLVGDFGGGAMFLAFGMLAGLLQARSTGVGQVVDAAMVDGASALMHMFFAMKAQGLMKPERGSNLLDGGAPFYTTYETADHEWVALGPIEPQFYAELREKLQLDDPLFDNQMDASQWPEQRARLAEVIAGHTRDELDELLAGTDACYAPVLDLEEAAAHPHNVARGVHIEVDGIVQPAPVPRFSVTPPDTPTPSVSAGAHTREVLEGFGFADDEVADLLARGIVTQD</sequence>
<name>A0A346Y4V9_9ACTN</name>
<dbReference type="RefSeq" id="WP_114593680.1">
    <property type="nucleotide sequence ID" value="NZ_CP031165.1"/>
</dbReference>
<dbReference type="Pfam" id="PF02515">
    <property type="entry name" value="CoA_transf_3"/>
    <property type="match status" value="1"/>
</dbReference>
<organism evidence="1 2">
    <name type="scientific">Euzebya pacifica</name>
    <dbReference type="NCBI Taxonomy" id="1608957"/>
    <lineage>
        <taxon>Bacteria</taxon>
        <taxon>Bacillati</taxon>
        <taxon>Actinomycetota</taxon>
        <taxon>Nitriliruptoria</taxon>
        <taxon>Euzebyales</taxon>
    </lineage>
</organism>
<proteinExistence type="predicted"/>
<evidence type="ECO:0000313" key="1">
    <source>
        <dbReference type="EMBL" id="AXV09506.1"/>
    </source>
</evidence>
<dbReference type="InterPro" id="IPR003673">
    <property type="entry name" value="CoA-Trfase_fam_III"/>
</dbReference>
<dbReference type="InterPro" id="IPR044855">
    <property type="entry name" value="CoA-Trfase_III_dom3_sf"/>
</dbReference>